<dbReference type="AlphaFoldDB" id="A0A0A0JS00"/>
<dbReference type="InterPro" id="IPR024705">
    <property type="entry name" value="Ssp411"/>
</dbReference>
<organism evidence="2 3">
    <name type="scientific">Knoellia aerolata DSM 18566</name>
    <dbReference type="NCBI Taxonomy" id="1385519"/>
    <lineage>
        <taxon>Bacteria</taxon>
        <taxon>Bacillati</taxon>
        <taxon>Actinomycetota</taxon>
        <taxon>Actinomycetes</taxon>
        <taxon>Micrococcales</taxon>
        <taxon>Intrasporangiaceae</taxon>
        <taxon>Knoellia</taxon>
    </lineage>
</organism>
<dbReference type="InterPro" id="IPR004879">
    <property type="entry name" value="Ssp411-like_TRX"/>
</dbReference>
<dbReference type="Proteomes" id="UP000030013">
    <property type="component" value="Unassembled WGS sequence"/>
</dbReference>
<dbReference type="Gene3D" id="3.40.30.10">
    <property type="entry name" value="Glutaredoxin"/>
    <property type="match status" value="1"/>
</dbReference>
<dbReference type="InterPro" id="IPR036249">
    <property type="entry name" value="Thioredoxin-like_sf"/>
</dbReference>
<dbReference type="InterPro" id="IPR008928">
    <property type="entry name" value="6-hairpin_glycosidase_sf"/>
</dbReference>
<dbReference type="Gene3D" id="1.50.10.10">
    <property type="match status" value="1"/>
</dbReference>
<dbReference type="eggNOG" id="COG1331">
    <property type="taxonomic scope" value="Bacteria"/>
</dbReference>
<evidence type="ECO:0000313" key="2">
    <source>
        <dbReference type="EMBL" id="KGN38386.1"/>
    </source>
</evidence>
<dbReference type="CDD" id="cd02955">
    <property type="entry name" value="SSP411"/>
    <property type="match status" value="1"/>
</dbReference>
<protein>
    <submittedName>
        <fullName evidence="2">N-acylglucosamine 2-epimerase</fullName>
    </submittedName>
</protein>
<sequence>MANRLAKSTSPYLLQHADNPVDWWEWGDAAFAEARRRDVPILLSVGYAACHWCHVMAHESFEDEGVAAAVNAGFVAVKVDREERPDVDTVYMAATTALTGHGGWPMTCVLTPDGDPFFAGTYFPREQFLSLLANVTTVWAQQRAEVLASGAHIAGRLRELTAPGPTDPITSESLAMAITHLRRHHDLTRGGFGGAPKFPPSMVLEFLLRHHGRTGDTDALAMARGTADAMARGGIYDQLAGGFARYAVDADWVVPHFEKMLYDNAQLLRVYAHLWRSTGDPLARRIACETAEFIVEELGTDEGGFASALDADTTVDGVGVEGATYVWTPDQLVDVLGSDDGARAAELLSVTEHGTFEHGASTLQLRRDPEDPAWWARTRRTLLESRRKRPQPSRDDKVVASWNGLAIAGLADAGAILGRPDLVAAAVRCADFVVTTHLVDGRLRRASRHGVVGAAAGVADDHGNLAEGLLALHQATGDARWLGVAGELLEVARVHFRDADGLVHDTADDAEQLFTRPRSQADNAEPSGVSSLAGAWLTHAALTGVTRDRELADEALSALGALATRDPRFAGWALAVAEAAVAGPLQVAVVGQGPTAETLLDTTRRSTSPGLVLAHGEPDAPGQPLLTSRPLVGGAPTAYVCRGFVCDAPVTDVTALERALGS</sequence>
<dbReference type="SUPFAM" id="SSF52833">
    <property type="entry name" value="Thioredoxin-like"/>
    <property type="match status" value="1"/>
</dbReference>
<dbReference type="SUPFAM" id="SSF48208">
    <property type="entry name" value="Six-hairpin glycosidases"/>
    <property type="match status" value="1"/>
</dbReference>
<dbReference type="PIRSF" id="PIRSF006402">
    <property type="entry name" value="UCP006402_thioredoxin"/>
    <property type="match status" value="1"/>
</dbReference>
<keyword evidence="3" id="KW-1185">Reference proteome</keyword>
<dbReference type="GO" id="GO:0005975">
    <property type="term" value="P:carbohydrate metabolic process"/>
    <property type="evidence" value="ECO:0007669"/>
    <property type="project" value="InterPro"/>
</dbReference>
<dbReference type="PANTHER" id="PTHR42899">
    <property type="entry name" value="SPERMATOGENESIS-ASSOCIATED PROTEIN 20"/>
    <property type="match status" value="1"/>
</dbReference>
<evidence type="ECO:0000313" key="3">
    <source>
        <dbReference type="Proteomes" id="UP000030013"/>
    </source>
</evidence>
<dbReference type="OrthoDB" id="9762614at2"/>
<name>A0A0A0JS00_9MICO</name>
<dbReference type="InterPro" id="IPR012341">
    <property type="entry name" value="6hp_glycosidase-like_sf"/>
</dbReference>
<gene>
    <name evidence="2" type="ORF">N801_00070</name>
</gene>
<accession>A0A0A0JS00</accession>
<proteinExistence type="predicted"/>
<dbReference type="RefSeq" id="WP_035940670.1">
    <property type="nucleotide sequence ID" value="NZ_AVPL01000090.1"/>
</dbReference>
<dbReference type="Pfam" id="PF03190">
    <property type="entry name" value="Thioredox_DsbH"/>
    <property type="match status" value="1"/>
</dbReference>
<dbReference type="PANTHER" id="PTHR42899:SF1">
    <property type="entry name" value="SPERMATOGENESIS-ASSOCIATED PROTEIN 20"/>
    <property type="match status" value="1"/>
</dbReference>
<feature type="domain" description="Spermatogenesis-associated protein 20-like TRX" evidence="1">
    <location>
        <begin position="3"/>
        <end position="157"/>
    </location>
</feature>
<dbReference type="STRING" id="1385519.N801_00070"/>
<evidence type="ECO:0000259" key="1">
    <source>
        <dbReference type="Pfam" id="PF03190"/>
    </source>
</evidence>
<comment type="caution">
    <text evidence="2">The sequence shown here is derived from an EMBL/GenBank/DDBJ whole genome shotgun (WGS) entry which is preliminary data.</text>
</comment>
<reference evidence="2 3" key="1">
    <citation type="submission" date="2013-08" db="EMBL/GenBank/DDBJ databases">
        <title>The genome sequence of Knoellia aerolata.</title>
        <authorList>
            <person name="Zhu W."/>
            <person name="Wang G."/>
        </authorList>
    </citation>
    <scope>NUCLEOTIDE SEQUENCE [LARGE SCALE GENOMIC DNA]</scope>
    <source>
        <strain evidence="2 3">DSM 18566</strain>
    </source>
</reference>
<dbReference type="EMBL" id="AVPL01000090">
    <property type="protein sequence ID" value="KGN38386.1"/>
    <property type="molecule type" value="Genomic_DNA"/>
</dbReference>